<dbReference type="AlphaFoldDB" id="A0AA46YLC6"/>
<evidence type="ECO:0000259" key="1">
    <source>
        <dbReference type="Pfam" id="PF12728"/>
    </source>
</evidence>
<protein>
    <submittedName>
        <fullName evidence="2">Helix-turn-helix domain-containing protein</fullName>
    </submittedName>
</protein>
<dbReference type="Pfam" id="PF12728">
    <property type="entry name" value="HTH_17"/>
    <property type="match status" value="1"/>
</dbReference>
<organism evidence="2 3">
    <name type="scientific">Solicola gregarius</name>
    <dbReference type="NCBI Taxonomy" id="2908642"/>
    <lineage>
        <taxon>Bacteria</taxon>
        <taxon>Bacillati</taxon>
        <taxon>Actinomycetota</taxon>
        <taxon>Actinomycetes</taxon>
        <taxon>Propionibacteriales</taxon>
        <taxon>Nocardioidaceae</taxon>
        <taxon>Solicola</taxon>
    </lineage>
</organism>
<sequence>MTKLLRVSEVSDLTGIPEATLRFWRHQGTGPKSAKLGRRVVYREVDVIAWIDAQFDDKATA</sequence>
<gene>
    <name evidence="2" type="ORF">L0C25_23615</name>
</gene>
<dbReference type="InterPro" id="IPR041657">
    <property type="entry name" value="HTH_17"/>
</dbReference>
<dbReference type="InterPro" id="IPR009061">
    <property type="entry name" value="DNA-bd_dom_put_sf"/>
</dbReference>
<keyword evidence="3" id="KW-1185">Reference proteome</keyword>
<dbReference type="EMBL" id="CP094970">
    <property type="protein sequence ID" value="UYM05459.1"/>
    <property type="molecule type" value="Genomic_DNA"/>
</dbReference>
<name>A0AA46YLC6_9ACTN</name>
<dbReference type="RefSeq" id="WP_271634294.1">
    <property type="nucleotide sequence ID" value="NZ_CP094970.1"/>
</dbReference>
<accession>A0AA46YLC6</accession>
<dbReference type="Gene3D" id="1.10.1660.10">
    <property type="match status" value="1"/>
</dbReference>
<dbReference type="Proteomes" id="UP001164390">
    <property type="component" value="Chromosome"/>
</dbReference>
<evidence type="ECO:0000313" key="2">
    <source>
        <dbReference type="EMBL" id="UYM05459.1"/>
    </source>
</evidence>
<feature type="domain" description="Helix-turn-helix" evidence="1">
    <location>
        <begin position="4"/>
        <end position="54"/>
    </location>
</feature>
<reference evidence="2" key="1">
    <citation type="submission" date="2022-01" db="EMBL/GenBank/DDBJ databases">
        <title>Nocardioidaceae gen. sp. A5X3R13.</title>
        <authorList>
            <person name="Lopez Marin M.A."/>
            <person name="Uhlik O."/>
        </authorList>
    </citation>
    <scope>NUCLEOTIDE SEQUENCE</scope>
    <source>
        <strain evidence="2">A5X3R13</strain>
    </source>
</reference>
<evidence type="ECO:0000313" key="3">
    <source>
        <dbReference type="Proteomes" id="UP001164390"/>
    </source>
</evidence>
<proteinExistence type="predicted"/>
<dbReference type="KEGG" id="sgrg:L0C25_23615"/>
<dbReference type="SUPFAM" id="SSF46955">
    <property type="entry name" value="Putative DNA-binding domain"/>
    <property type="match status" value="1"/>
</dbReference>